<gene>
    <name evidence="6" type="ORF">CEP50_09930</name>
</gene>
<comment type="caution">
    <text evidence="6">The sequence shown here is derived from an EMBL/GenBank/DDBJ whole genome shotgun (WGS) entry which is preliminary data.</text>
</comment>
<dbReference type="PANTHER" id="PTHR21235:SF2">
    <property type="entry name" value="IMIDAZOLE GLYCEROL PHOSPHATE SYNTHASE HISHF"/>
    <property type="match status" value="1"/>
</dbReference>
<comment type="similarity">
    <text evidence="1 5">Belongs to the HisA/HisF family.</text>
</comment>
<dbReference type="Pfam" id="PF00977">
    <property type="entry name" value="His_biosynth"/>
    <property type="match status" value="1"/>
</dbReference>
<evidence type="ECO:0000256" key="1">
    <source>
        <dbReference type="ARBA" id="ARBA00009667"/>
    </source>
</evidence>
<dbReference type="InterPro" id="IPR050064">
    <property type="entry name" value="IGPS_HisA/HisF"/>
</dbReference>
<evidence type="ECO:0000256" key="3">
    <source>
        <dbReference type="ARBA" id="ARBA00023102"/>
    </source>
</evidence>
<comment type="pathway">
    <text evidence="4">Amino-acid biosynthesis.</text>
</comment>
<dbReference type="Gene3D" id="3.20.20.70">
    <property type="entry name" value="Aldolase class I"/>
    <property type="match status" value="1"/>
</dbReference>
<dbReference type="RefSeq" id="WP_106113660.1">
    <property type="nucleotide sequence ID" value="NZ_PVSR01000013.1"/>
</dbReference>
<dbReference type="Proteomes" id="UP000239352">
    <property type="component" value="Unassembled WGS sequence"/>
</dbReference>
<evidence type="ECO:0000256" key="4">
    <source>
        <dbReference type="ARBA" id="ARBA00029440"/>
    </source>
</evidence>
<dbReference type="InParanoid" id="A0A2T0GWL9"/>
<reference evidence="6 7" key="1">
    <citation type="submission" date="2018-03" db="EMBL/GenBank/DDBJ databases">
        <title>Actinopolyspora mortivallis from Sahara, screening for active biomolecules.</title>
        <authorList>
            <person name="Selama O."/>
            <person name="Wellington E.M.H."/>
            <person name="Hacene H."/>
        </authorList>
    </citation>
    <scope>NUCLEOTIDE SEQUENCE [LARGE SCALE GENOMIC DNA]</scope>
    <source>
        <strain evidence="6 7">M5A</strain>
    </source>
</reference>
<accession>A0A2T0GWL9</accession>
<evidence type="ECO:0000256" key="2">
    <source>
        <dbReference type="ARBA" id="ARBA00022605"/>
    </source>
</evidence>
<dbReference type="STRING" id="1050202.GCA_000384035_01458"/>
<sequence length="256" mass="26872">MTTDDTRVVDVLIPCVDLARGRATDPVRLPGVGDPHDPVDIARCYAAWGVRRVFLDVLDDWDELHTVTPVVSAVRETGVSVLVSVGHGVLRSVAEAERLLRAGAAALSVSTALVESPRVVEDFSRRTGRLMGAVNAGTGPLGAWTAHVHGGRVPSGMDAAEFARRLGELGAGLVLANSAEREGTGAGYDHRLTRKVAVSSAAPVIASGGCGSVAHLVEALESGTADYVLANKALHAGRLPRSELRRRWGVPEETRG</sequence>
<dbReference type="InterPro" id="IPR011060">
    <property type="entry name" value="RibuloseP-bd_barrel"/>
</dbReference>
<dbReference type="GO" id="GO:0000107">
    <property type="term" value="F:imidazoleglycerol-phosphate synthase activity"/>
    <property type="evidence" value="ECO:0007669"/>
    <property type="project" value="TreeGrafter"/>
</dbReference>
<dbReference type="GO" id="GO:0000105">
    <property type="term" value="P:L-histidine biosynthetic process"/>
    <property type="evidence" value="ECO:0007669"/>
    <property type="project" value="UniProtKB-KW"/>
</dbReference>
<proteinExistence type="inferred from homology"/>
<keyword evidence="2 5" id="KW-0028">Amino-acid biosynthesis</keyword>
<dbReference type="PANTHER" id="PTHR21235">
    <property type="entry name" value="IMIDAZOLE GLYCEROL PHOSPHATE SYNTHASE SUBUNIT HISF/H IGP SYNTHASE SUBUNIT HISF/H"/>
    <property type="match status" value="1"/>
</dbReference>
<evidence type="ECO:0000313" key="7">
    <source>
        <dbReference type="Proteomes" id="UP000239352"/>
    </source>
</evidence>
<protein>
    <submittedName>
        <fullName evidence="6">Imidazole glycerol phosphate synthase subunit HisF</fullName>
    </submittedName>
</protein>
<keyword evidence="7" id="KW-1185">Reference proteome</keyword>
<dbReference type="SUPFAM" id="SSF51366">
    <property type="entry name" value="Ribulose-phoshate binding barrel"/>
    <property type="match status" value="1"/>
</dbReference>
<dbReference type="EMBL" id="PVSR01000013">
    <property type="protein sequence ID" value="PRW63509.1"/>
    <property type="molecule type" value="Genomic_DNA"/>
</dbReference>
<name>A0A2T0GWL9_ACTMO</name>
<evidence type="ECO:0000313" key="6">
    <source>
        <dbReference type="EMBL" id="PRW63509.1"/>
    </source>
</evidence>
<organism evidence="6 7">
    <name type="scientific">Actinopolyspora mortivallis</name>
    <dbReference type="NCBI Taxonomy" id="33906"/>
    <lineage>
        <taxon>Bacteria</taxon>
        <taxon>Bacillati</taxon>
        <taxon>Actinomycetota</taxon>
        <taxon>Actinomycetes</taxon>
        <taxon>Actinopolysporales</taxon>
        <taxon>Actinopolysporaceae</taxon>
        <taxon>Actinopolyspora</taxon>
    </lineage>
</organism>
<dbReference type="InterPro" id="IPR013785">
    <property type="entry name" value="Aldolase_TIM"/>
</dbReference>
<dbReference type="InterPro" id="IPR006062">
    <property type="entry name" value="His_biosynth"/>
</dbReference>
<dbReference type="AlphaFoldDB" id="A0A2T0GWL9"/>
<evidence type="ECO:0000256" key="5">
    <source>
        <dbReference type="RuleBase" id="RU003657"/>
    </source>
</evidence>
<keyword evidence="3 5" id="KW-0368">Histidine biosynthesis</keyword>